<dbReference type="OrthoDB" id="5565437at2"/>
<dbReference type="Proteomes" id="UP000290759">
    <property type="component" value="Unassembled WGS sequence"/>
</dbReference>
<proteinExistence type="predicted"/>
<dbReference type="EMBL" id="QYBB01000009">
    <property type="protein sequence ID" value="RYC32035.1"/>
    <property type="molecule type" value="Genomic_DNA"/>
</dbReference>
<name>A0A4Q2UAW2_9HYPH</name>
<organism evidence="2 3">
    <name type="scientific">Lichenibacterium minor</name>
    <dbReference type="NCBI Taxonomy" id="2316528"/>
    <lineage>
        <taxon>Bacteria</taxon>
        <taxon>Pseudomonadati</taxon>
        <taxon>Pseudomonadota</taxon>
        <taxon>Alphaproteobacteria</taxon>
        <taxon>Hyphomicrobiales</taxon>
        <taxon>Lichenihabitantaceae</taxon>
        <taxon>Lichenibacterium</taxon>
    </lineage>
</organism>
<evidence type="ECO:0000313" key="2">
    <source>
        <dbReference type="EMBL" id="RYC32035.1"/>
    </source>
</evidence>
<evidence type="ECO:0000313" key="3">
    <source>
        <dbReference type="Proteomes" id="UP000290759"/>
    </source>
</evidence>
<accession>A0A4Q2UAW2</accession>
<dbReference type="Pfam" id="PF01370">
    <property type="entry name" value="Epimerase"/>
    <property type="match status" value="1"/>
</dbReference>
<comment type="caution">
    <text evidence="2">The sequence shown here is derived from an EMBL/GenBank/DDBJ whole genome shotgun (WGS) entry which is preliminary data.</text>
</comment>
<dbReference type="RefSeq" id="WP_129225981.1">
    <property type="nucleotide sequence ID" value="NZ_QYBB01000009.1"/>
</dbReference>
<keyword evidence="3" id="KW-1185">Reference proteome</keyword>
<dbReference type="InterPro" id="IPR036291">
    <property type="entry name" value="NAD(P)-bd_dom_sf"/>
</dbReference>
<sequence length="300" mass="31852">MAVDGDTTTPAKPPPRGPVVVLGASNLIAGRLLPRLAAAGVETLAVARRDVALPPGVAFARVDFEADAPWTVPPGAAVVSVLPLALLATSLDRLRGARSVVAIGSTSLHSKADSDDPKDRATARKLGRAEATLADWCGRHGATWTVLRPTLVYDGRGDRNVARMIRLVRRARVLPIARPSSGLRQPIHVDDIAKAILGALDEPRAADRAFDIAGGEVLTYRAMAERVFASQGLKPRFVVLPVPLLRFAFGAAARVGILRETGFGSAVFARMNQDLVFDVAEGLDVLGYAPRGFQPPRWTG</sequence>
<protein>
    <submittedName>
        <fullName evidence="2">Epimerase</fullName>
    </submittedName>
</protein>
<feature type="domain" description="NAD-dependent epimerase/dehydratase" evidence="1">
    <location>
        <begin position="129"/>
        <end position="212"/>
    </location>
</feature>
<reference evidence="2 3" key="2">
    <citation type="submission" date="2019-02" db="EMBL/GenBank/DDBJ databases">
        <title>'Lichenibacterium ramalinii' gen. nov. sp. nov., 'Lichenibacterium minor' gen. nov. sp. nov.</title>
        <authorList>
            <person name="Pankratov T."/>
        </authorList>
    </citation>
    <scope>NUCLEOTIDE SEQUENCE [LARGE SCALE GENOMIC DNA]</scope>
    <source>
        <strain evidence="2 3">RmlP026</strain>
    </source>
</reference>
<dbReference type="SUPFAM" id="SSF51735">
    <property type="entry name" value="NAD(P)-binding Rossmann-fold domains"/>
    <property type="match status" value="1"/>
</dbReference>
<gene>
    <name evidence="2" type="ORF">D3273_09885</name>
</gene>
<dbReference type="AlphaFoldDB" id="A0A4Q2UAW2"/>
<reference evidence="2 3" key="1">
    <citation type="submission" date="2018-12" db="EMBL/GenBank/DDBJ databases">
        <authorList>
            <person name="Grouzdev D.S."/>
            <person name="Krutkina M.S."/>
        </authorList>
    </citation>
    <scope>NUCLEOTIDE SEQUENCE [LARGE SCALE GENOMIC DNA]</scope>
    <source>
        <strain evidence="2 3">RmlP026</strain>
    </source>
</reference>
<dbReference type="InterPro" id="IPR001509">
    <property type="entry name" value="Epimerase_deHydtase"/>
</dbReference>
<evidence type="ECO:0000259" key="1">
    <source>
        <dbReference type="Pfam" id="PF01370"/>
    </source>
</evidence>
<dbReference type="Gene3D" id="3.40.50.720">
    <property type="entry name" value="NAD(P)-binding Rossmann-like Domain"/>
    <property type="match status" value="1"/>
</dbReference>